<proteinExistence type="predicted"/>
<dbReference type="AlphaFoldDB" id="A0A7V4WKL1"/>
<dbReference type="EMBL" id="DTIY01000038">
    <property type="protein sequence ID" value="HGY39261.1"/>
    <property type="molecule type" value="Genomic_DNA"/>
</dbReference>
<dbReference type="InterPro" id="IPR050482">
    <property type="entry name" value="Sensor_HK_TwoCompSys"/>
</dbReference>
<dbReference type="Pfam" id="PF07730">
    <property type="entry name" value="HisKA_3"/>
    <property type="match status" value="1"/>
</dbReference>
<dbReference type="SUPFAM" id="SSF55874">
    <property type="entry name" value="ATPase domain of HSP90 chaperone/DNA topoisomerase II/histidine kinase"/>
    <property type="match status" value="1"/>
</dbReference>
<feature type="domain" description="Histidine kinase" evidence="9">
    <location>
        <begin position="417"/>
        <end position="505"/>
    </location>
</feature>
<reference evidence="10" key="1">
    <citation type="journal article" date="2020" name="mSystems">
        <title>Genome- and Community-Level Interaction Insights into Carbon Utilization and Element Cycling Functions of Hydrothermarchaeota in Hydrothermal Sediment.</title>
        <authorList>
            <person name="Zhou Z."/>
            <person name="Liu Y."/>
            <person name="Xu W."/>
            <person name="Pan J."/>
            <person name="Luo Z.H."/>
            <person name="Li M."/>
        </authorList>
    </citation>
    <scope>NUCLEOTIDE SEQUENCE [LARGE SCALE GENOMIC DNA]</scope>
    <source>
        <strain evidence="10">SpSt-82</strain>
    </source>
</reference>
<comment type="caution">
    <text evidence="10">The sequence shown here is derived from an EMBL/GenBank/DDBJ whole genome shotgun (WGS) entry which is preliminary data.</text>
</comment>
<dbReference type="PANTHER" id="PTHR24421:SF37">
    <property type="entry name" value="SENSOR HISTIDINE KINASE NARS"/>
    <property type="match status" value="1"/>
</dbReference>
<dbReference type="SMART" id="SM00387">
    <property type="entry name" value="HATPase_c"/>
    <property type="match status" value="1"/>
</dbReference>
<evidence type="ECO:0000256" key="4">
    <source>
        <dbReference type="ARBA" id="ARBA00022692"/>
    </source>
</evidence>
<evidence type="ECO:0000256" key="7">
    <source>
        <dbReference type="ARBA" id="ARBA00023012"/>
    </source>
</evidence>
<gene>
    <name evidence="10" type="ORF">ENW11_05585</name>
</gene>
<dbReference type="Pfam" id="PF02518">
    <property type="entry name" value="HATPase_c"/>
    <property type="match status" value="1"/>
</dbReference>
<evidence type="ECO:0000256" key="1">
    <source>
        <dbReference type="ARBA" id="ARBA00004651"/>
    </source>
</evidence>
<dbReference type="PANTHER" id="PTHR24421">
    <property type="entry name" value="NITRATE/NITRITE SENSOR PROTEIN NARX-RELATED"/>
    <property type="match status" value="1"/>
</dbReference>
<dbReference type="InterPro" id="IPR003018">
    <property type="entry name" value="GAF"/>
</dbReference>
<dbReference type="CDD" id="cd16917">
    <property type="entry name" value="HATPase_UhpB-NarQ-NarX-like"/>
    <property type="match status" value="1"/>
</dbReference>
<dbReference type="InterPro" id="IPR005467">
    <property type="entry name" value="His_kinase_dom"/>
</dbReference>
<dbReference type="InterPro" id="IPR029016">
    <property type="entry name" value="GAF-like_dom_sf"/>
</dbReference>
<keyword evidence="8" id="KW-0472">Membrane</keyword>
<keyword evidence="6" id="KW-1133">Transmembrane helix</keyword>
<dbReference type="Gene3D" id="3.30.565.10">
    <property type="entry name" value="Histidine kinase-like ATPase, C-terminal domain"/>
    <property type="match status" value="1"/>
</dbReference>
<protein>
    <recommendedName>
        <fullName evidence="9">Histidine kinase domain-containing protein</fullName>
    </recommendedName>
</protein>
<dbReference type="GO" id="GO:0005886">
    <property type="term" value="C:plasma membrane"/>
    <property type="evidence" value="ECO:0007669"/>
    <property type="project" value="UniProtKB-SubCell"/>
</dbReference>
<keyword evidence="4" id="KW-0812">Transmembrane</keyword>
<evidence type="ECO:0000256" key="8">
    <source>
        <dbReference type="ARBA" id="ARBA00023136"/>
    </source>
</evidence>
<comment type="subcellular location">
    <subcellularLocation>
        <location evidence="1">Cell membrane</location>
        <topology evidence="1">Multi-pass membrane protein</topology>
    </subcellularLocation>
</comment>
<evidence type="ECO:0000259" key="9">
    <source>
        <dbReference type="PROSITE" id="PS50109"/>
    </source>
</evidence>
<dbReference type="Gene3D" id="3.30.450.40">
    <property type="match status" value="1"/>
</dbReference>
<dbReference type="GO" id="GO:0000155">
    <property type="term" value="F:phosphorelay sensor kinase activity"/>
    <property type="evidence" value="ECO:0007669"/>
    <property type="project" value="InterPro"/>
</dbReference>
<sequence length="506" mass="56140">MEGEHEIQKVLQEALRGFHASSGTIAVLCGERFRVVASVGLWLGRIRKGFSAKKGVAGTVLREKRTVQIDGKRTLPGHSSFPRRREPYALCLPLLTGSGEVFGFLSLNRKDQAFSGEEIVSAQLLAWEVAFRLGGSGITKVPELERGLLVFLGGLSEDVASILRRTVVATFAAARAPLLVLLVPPFSEVPLVFSPWGDALFSNWEENRNTLFPAVREAWQRKRPLFLELGKEPRGPGHSPRFAATYPLVSGQRVLGVTVLFLERPLAEKVKDALALLFGLSGVLVENRLLSEAAEAAACKQERLRIAQEIHNTLTQDLAGVELYLEVLRRKLSSGNVERRNILAILERVGAAVHRCLLQSRDVLRTLWESVEERKGFAETLVQVLEHRLALGTQKIHHKVTMHIPEYLVPLEIRELFLQVAAEALNNTLKHAQARNVVVKIGLSQGKVYLLFHDDGQGMEETGESKHGHGLDLLREQVLLQRGVLRVRSGRSRGTTVKVMVPLYGK</sequence>
<keyword evidence="2" id="KW-1003">Cell membrane</keyword>
<dbReference type="GO" id="GO:0046983">
    <property type="term" value="F:protein dimerization activity"/>
    <property type="evidence" value="ECO:0007669"/>
    <property type="project" value="InterPro"/>
</dbReference>
<dbReference type="PROSITE" id="PS50109">
    <property type="entry name" value="HIS_KIN"/>
    <property type="match status" value="1"/>
</dbReference>
<dbReference type="Pfam" id="PF13185">
    <property type="entry name" value="GAF_2"/>
    <property type="match status" value="1"/>
</dbReference>
<evidence type="ECO:0000256" key="5">
    <source>
        <dbReference type="ARBA" id="ARBA00022777"/>
    </source>
</evidence>
<dbReference type="InterPro" id="IPR003594">
    <property type="entry name" value="HATPase_dom"/>
</dbReference>
<keyword evidence="7" id="KW-0902">Two-component regulatory system</keyword>
<name>A0A7V4WKL1_9BACT</name>
<evidence type="ECO:0000256" key="3">
    <source>
        <dbReference type="ARBA" id="ARBA00022679"/>
    </source>
</evidence>
<evidence type="ECO:0000256" key="2">
    <source>
        <dbReference type="ARBA" id="ARBA00022475"/>
    </source>
</evidence>
<dbReference type="InterPro" id="IPR036890">
    <property type="entry name" value="HATPase_C_sf"/>
</dbReference>
<dbReference type="Gene3D" id="1.20.5.1930">
    <property type="match status" value="1"/>
</dbReference>
<dbReference type="SUPFAM" id="SSF55781">
    <property type="entry name" value="GAF domain-like"/>
    <property type="match status" value="1"/>
</dbReference>
<organism evidence="10">
    <name type="scientific">Candidatus Caldatribacterium saccharofermentans</name>
    <dbReference type="NCBI Taxonomy" id="1454753"/>
    <lineage>
        <taxon>Bacteria</taxon>
        <taxon>Pseudomonadati</taxon>
        <taxon>Atribacterota</taxon>
        <taxon>Atribacteria</taxon>
        <taxon>Atribacterales</taxon>
        <taxon>Candidatus Caldatribacteriaceae</taxon>
        <taxon>Candidatus Caldatribacterium</taxon>
    </lineage>
</organism>
<evidence type="ECO:0000256" key="6">
    <source>
        <dbReference type="ARBA" id="ARBA00022989"/>
    </source>
</evidence>
<evidence type="ECO:0000313" key="10">
    <source>
        <dbReference type="EMBL" id="HGY39261.1"/>
    </source>
</evidence>
<keyword evidence="3" id="KW-0808">Transferase</keyword>
<accession>A0A7V4WKL1</accession>
<keyword evidence="5" id="KW-0418">Kinase</keyword>
<dbReference type="InterPro" id="IPR011712">
    <property type="entry name" value="Sig_transdc_His_kin_sub3_dim/P"/>
</dbReference>